<dbReference type="GO" id="GO:0003676">
    <property type="term" value="F:nucleic acid binding"/>
    <property type="evidence" value="ECO:0007669"/>
    <property type="project" value="InterPro"/>
</dbReference>
<name>A0A383CC40_9ZZZZ</name>
<dbReference type="Gene3D" id="3.30.420.10">
    <property type="entry name" value="Ribonuclease H-like superfamily/Ribonuclease H"/>
    <property type="match status" value="1"/>
</dbReference>
<evidence type="ECO:0000256" key="7">
    <source>
        <dbReference type="ARBA" id="ARBA00022801"/>
    </source>
</evidence>
<dbReference type="InterPro" id="IPR012337">
    <property type="entry name" value="RNaseH-like_sf"/>
</dbReference>
<dbReference type="EC" id="3.1.26.4" evidence="3"/>
<feature type="non-terminal residue" evidence="9">
    <location>
        <position position="241"/>
    </location>
</feature>
<dbReference type="InterPro" id="IPR050092">
    <property type="entry name" value="RNase_H"/>
</dbReference>
<dbReference type="SUPFAM" id="SSF53098">
    <property type="entry name" value="Ribonuclease H-like"/>
    <property type="match status" value="1"/>
</dbReference>
<keyword evidence="7" id="KW-0378">Hydrolase</keyword>
<evidence type="ECO:0000313" key="9">
    <source>
        <dbReference type="EMBL" id="SVE29956.1"/>
    </source>
</evidence>
<dbReference type="InterPro" id="IPR002156">
    <property type="entry name" value="RNaseH_domain"/>
</dbReference>
<reference evidence="9" key="1">
    <citation type="submission" date="2018-05" db="EMBL/GenBank/DDBJ databases">
        <authorList>
            <person name="Lanie J.A."/>
            <person name="Ng W.-L."/>
            <person name="Kazmierczak K.M."/>
            <person name="Andrzejewski T.M."/>
            <person name="Davidsen T.M."/>
            <person name="Wayne K.J."/>
            <person name="Tettelin H."/>
            <person name="Glass J.I."/>
            <person name="Rusch D."/>
            <person name="Podicherti R."/>
            <person name="Tsui H.-C.T."/>
            <person name="Winkler M.E."/>
        </authorList>
    </citation>
    <scope>NUCLEOTIDE SEQUENCE</scope>
</reference>
<evidence type="ECO:0000256" key="6">
    <source>
        <dbReference type="ARBA" id="ARBA00022759"/>
    </source>
</evidence>
<keyword evidence="6" id="KW-0255">Endonuclease</keyword>
<comment type="similarity">
    <text evidence="2">Belongs to the RNase H family.</text>
</comment>
<feature type="domain" description="RNase H type-1" evidence="8">
    <location>
        <begin position="75"/>
        <end position="232"/>
    </location>
</feature>
<proteinExistence type="inferred from homology"/>
<sequence length="241" mass="26271">TCGLHKRVPATFDEEGTAPARSKGWVELAVERSCWKAIIVAFCEIPAKDKKKKARPLSADVREHGKWPAFDVDILGDEVVAWTDGSGIHNGKPYSRGGIGAFFGKDSSSNIAQPLLPDEPQTNNRGEMKAILLALRVRQNDLRAGRPVRIITDSAYSIGCFGATGRKCRARGWRNSKNRDAPNTDLIKIALSWREKYGNLFTLEHVFSHTGNRDVNSIGNEHADALAVAGASHAGTLAPML</sequence>
<dbReference type="AlphaFoldDB" id="A0A383CC40"/>
<evidence type="ECO:0000256" key="5">
    <source>
        <dbReference type="ARBA" id="ARBA00022723"/>
    </source>
</evidence>
<evidence type="ECO:0000259" key="8">
    <source>
        <dbReference type="PROSITE" id="PS50879"/>
    </source>
</evidence>
<dbReference type="InterPro" id="IPR036397">
    <property type="entry name" value="RNaseH_sf"/>
</dbReference>
<protein>
    <recommendedName>
        <fullName evidence="3">ribonuclease H</fullName>
        <ecNumber evidence="3">3.1.26.4</ecNumber>
    </recommendedName>
</protein>
<dbReference type="PANTHER" id="PTHR10642:SF26">
    <property type="entry name" value="RIBONUCLEASE H1"/>
    <property type="match status" value="1"/>
</dbReference>
<dbReference type="Pfam" id="PF00075">
    <property type="entry name" value="RNase_H"/>
    <property type="match status" value="1"/>
</dbReference>
<evidence type="ECO:0000256" key="2">
    <source>
        <dbReference type="ARBA" id="ARBA00005300"/>
    </source>
</evidence>
<evidence type="ECO:0000256" key="3">
    <source>
        <dbReference type="ARBA" id="ARBA00012180"/>
    </source>
</evidence>
<evidence type="ECO:0000256" key="1">
    <source>
        <dbReference type="ARBA" id="ARBA00000077"/>
    </source>
</evidence>
<dbReference type="GO" id="GO:0046872">
    <property type="term" value="F:metal ion binding"/>
    <property type="evidence" value="ECO:0007669"/>
    <property type="project" value="UniProtKB-KW"/>
</dbReference>
<feature type="non-terminal residue" evidence="9">
    <location>
        <position position="1"/>
    </location>
</feature>
<dbReference type="PROSITE" id="PS50879">
    <property type="entry name" value="RNASE_H_1"/>
    <property type="match status" value="1"/>
</dbReference>
<comment type="catalytic activity">
    <reaction evidence="1">
        <text>Endonucleolytic cleavage to 5'-phosphomonoester.</text>
        <dbReference type="EC" id="3.1.26.4"/>
    </reaction>
</comment>
<gene>
    <name evidence="9" type="ORF">METZ01_LOCUS482810</name>
</gene>
<dbReference type="GO" id="GO:0004523">
    <property type="term" value="F:RNA-DNA hybrid ribonuclease activity"/>
    <property type="evidence" value="ECO:0007669"/>
    <property type="project" value="UniProtKB-EC"/>
</dbReference>
<accession>A0A383CC40</accession>
<dbReference type="EMBL" id="UINC01207735">
    <property type="protein sequence ID" value="SVE29956.1"/>
    <property type="molecule type" value="Genomic_DNA"/>
</dbReference>
<keyword evidence="5" id="KW-0479">Metal-binding</keyword>
<organism evidence="9">
    <name type="scientific">marine metagenome</name>
    <dbReference type="NCBI Taxonomy" id="408172"/>
    <lineage>
        <taxon>unclassified sequences</taxon>
        <taxon>metagenomes</taxon>
        <taxon>ecological metagenomes</taxon>
    </lineage>
</organism>
<dbReference type="CDD" id="cd09280">
    <property type="entry name" value="RNase_HI_eukaryote_like"/>
    <property type="match status" value="1"/>
</dbReference>
<dbReference type="GO" id="GO:0043137">
    <property type="term" value="P:DNA replication, removal of RNA primer"/>
    <property type="evidence" value="ECO:0007669"/>
    <property type="project" value="TreeGrafter"/>
</dbReference>
<keyword evidence="4" id="KW-0540">Nuclease</keyword>
<dbReference type="PANTHER" id="PTHR10642">
    <property type="entry name" value="RIBONUCLEASE H1"/>
    <property type="match status" value="1"/>
</dbReference>
<evidence type="ECO:0000256" key="4">
    <source>
        <dbReference type="ARBA" id="ARBA00022722"/>
    </source>
</evidence>